<dbReference type="AlphaFoldDB" id="A0A173GND0"/>
<evidence type="ECO:0000313" key="3">
    <source>
        <dbReference type="EMBL" id="ANH56535.1"/>
    </source>
</evidence>
<dbReference type="GO" id="GO:0000030">
    <property type="term" value="F:mannosyltransferase activity"/>
    <property type="evidence" value="ECO:0007669"/>
    <property type="project" value="TreeGrafter"/>
</dbReference>
<dbReference type="PANTHER" id="PTHR32385:SF23">
    <property type="entry name" value="NUCLEOTIDE-DIPHOSPHO-SUGAR TRANSFERASE"/>
    <property type="match status" value="1"/>
</dbReference>
<dbReference type="GO" id="GO:0016020">
    <property type="term" value="C:membrane"/>
    <property type="evidence" value="ECO:0007669"/>
    <property type="project" value="GOC"/>
</dbReference>
<accession>A0A173GND0</accession>
<sequence>MQMVLPRARWWVRALVALAVAFLALTTFSRHAPDSARALMTAWGSTHETEASIPVYTIPPIPTFCNAALPPSSVDPSATSPELATPLSAKDLLCRPVDAVSGNIPRLFHQSWKTTELPVKFQEWSRSCRQAHRDWEWVLWTDDDNLELVRTYFPSLESTYSGLPGAIYRADFARNLYMYMFGGVYADLDVECLQPTDKGLDPFNVSVDRGSDPNNRDTPDGVAVAVLGRMGQDVKFQESIPNAWMAASPRHPFFVLPLEQAQNEVRQSTTFLHSLWHSFPSPESLTGPAALHRALRQWNRLKRKSHNVVVLPADIIYPYDWHDDQMQSICLATSDTFDEELCKQSLQVRKKGSLTITYWSHTHKGKQSNAKNIEKISRRI</sequence>
<evidence type="ECO:0000256" key="2">
    <source>
        <dbReference type="ARBA" id="ARBA00022679"/>
    </source>
</evidence>
<dbReference type="Gene3D" id="3.90.550.20">
    <property type="match status" value="1"/>
</dbReference>
<protein>
    <submittedName>
        <fullName evidence="3">Uncharacterized protein</fullName>
    </submittedName>
</protein>
<dbReference type="InterPro" id="IPR051706">
    <property type="entry name" value="Glycosyltransferase_domain"/>
</dbReference>
<feature type="non-terminal residue" evidence="3">
    <location>
        <position position="380"/>
    </location>
</feature>
<organism evidence="3">
    <name type="scientific">Hypocrella siamensis</name>
    <dbReference type="NCBI Taxonomy" id="696354"/>
    <lineage>
        <taxon>Eukaryota</taxon>
        <taxon>Fungi</taxon>
        <taxon>Dikarya</taxon>
        <taxon>Ascomycota</taxon>
        <taxon>Pezizomycotina</taxon>
        <taxon>Sordariomycetes</taxon>
        <taxon>Hypocreomycetidae</taxon>
        <taxon>Hypocreales</taxon>
        <taxon>Clavicipitaceae</taxon>
        <taxon>Hypocrella</taxon>
    </lineage>
</organism>
<dbReference type="Pfam" id="PF04488">
    <property type="entry name" value="Gly_transf_sug"/>
    <property type="match status" value="1"/>
</dbReference>
<dbReference type="SUPFAM" id="SSF53448">
    <property type="entry name" value="Nucleotide-diphospho-sugar transferases"/>
    <property type="match status" value="1"/>
</dbReference>
<evidence type="ECO:0000256" key="1">
    <source>
        <dbReference type="ARBA" id="ARBA00009003"/>
    </source>
</evidence>
<dbReference type="EMBL" id="KU202625">
    <property type="protein sequence ID" value="ANH56535.1"/>
    <property type="molecule type" value="Genomic_DNA"/>
</dbReference>
<dbReference type="InterPro" id="IPR007577">
    <property type="entry name" value="GlycoTrfase_DXD_sugar-bd_CS"/>
</dbReference>
<name>A0A173GND0_9HYPO</name>
<reference evidence="3" key="1">
    <citation type="journal article" date="2016" name="BMC Genomics">
        <title>Genome sequence and comparative analysis of clavicipitaceous insect-pathogenic fungus Aschersonia badia with Metarhizium spp.</title>
        <authorList>
            <person name="Agrawal Y."/>
            <person name="Narwani T."/>
            <person name="Subramanian S."/>
        </authorList>
    </citation>
    <scope>NUCLEOTIDE SEQUENCE</scope>
    <source>
        <strain evidence="3">MTCC 10142</strain>
    </source>
</reference>
<comment type="similarity">
    <text evidence="1">Belongs to the glycosyltransferase 32 family.</text>
</comment>
<dbReference type="InterPro" id="IPR029044">
    <property type="entry name" value="Nucleotide-diphossugar_trans"/>
</dbReference>
<dbReference type="PANTHER" id="PTHR32385">
    <property type="entry name" value="MANNOSYL PHOSPHORYLINOSITOL CERAMIDE SYNTHASE"/>
    <property type="match status" value="1"/>
</dbReference>
<proteinExistence type="inferred from homology"/>
<dbReference type="GO" id="GO:0051999">
    <property type="term" value="P:mannosyl-inositol phosphorylceramide biosynthetic process"/>
    <property type="evidence" value="ECO:0007669"/>
    <property type="project" value="TreeGrafter"/>
</dbReference>
<keyword evidence="2" id="KW-0808">Transferase</keyword>